<keyword evidence="1" id="KW-0732">Signal</keyword>
<dbReference type="STRING" id="1334629.MFUL124B02_09860"/>
<dbReference type="Proteomes" id="UP000183760">
    <property type="component" value="Unassembled WGS sequence"/>
</dbReference>
<evidence type="ECO:0000313" key="3">
    <source>
        <dbReference type="EMBL" id="SEU38343.1"/>
    </source>
</evidence>
<sequence length="896" mass="98054">MPRAWCVSLCLLLLGLSSSALGQPLVDAGEPFGLLPLIDEVNVGDPADPHPVVHGANSTSTIRSLTLGGVTRPVRVMTMGPQAKSFSYKLGVGKGLQAGRAYLLVVEYPDNESRLMAVANKGGDKFRGFSTGTSIGDFREQYAYPNPESLKYPLSNQWKQFRQFFYLHDRFVPIVGQRNVEDTRRPEGPAQGFWVSVGHFARHGGPTDKGTAVSRIRLFEVPNPSSLDLAIHYPPAPLPRRHIFWREEMNDDTAICAQGAQTDCQPAASPGTWFDYRMKQAKFLGIDTYGHDLMEFGYTEGWDADSFSAPPWYVQPRDPTLWATAVSRAAANGFSVLPYYEYTGAIAGERLYTNTRCSQDSDCKSLSQWHECIEPWQQPRVCGLRPLGEQRRCKPLFDRDGDIYSPIYWADDNCVDVSDPDALADVKKLMDATVLHFKGQVNFLGAWFRTRPTDLPVSFSPEALGRFSSDTGQSVSRAMLQTDLALRARYYAWWFGKRRAFLEAIRDYLRQNGVANAQVLFTPYPEEGLPTPEDLPDMAVTVTDDPATWATIDDQGCCAPGDTTTNCCKYRFPPTEPGVFLQDGTYRKAITADVLPPTEHLDRSWGEPFNSFPPADPDGFRTSEGVYLTYPFNRLFSVADPTLLGRFRGASGLAMVHHFPLNEDDGKGNYAQDTADDRYGNWPMGGLWGYLSMAVDRQGPYSMLAEARAVANGDPTLLGYLEASSISRGFPEYTRAFHAAFLALPALPSTVVPGAASDAEVVVRKMATAQGNFYAVVNTSMQSKTGVNIVLPGETQPIVDRVRRAVVTGTNLSLYPGQLLAWQVGGTEGVPGPADAGSEPGCVDETGVGTARPLKGMDDEVEVVQGCGGCGSTGGAGTLTLMGLVALALMLRRKRA</sequence>
<reference evidence="3 4" key="1">
    <citation type="submission" date="2016-10" db="EMBL/GenBank/DDBJ databases">
        <authorList>
            <person name="Varghese N."/>
            <person name="Submissions S."/>
        </authorList>
    </citation>
    <scope>NUCLEOTIDE SEQUENCE [LARGE SCALE GENOMIC DNA]</scope>
    <source>
        <strain evidence="3 4">DSM 16525</strain>
    </source>
</reference>
<evidence type="ECO:0000313" key="4">
    <source>
        <dbReference type="Proteomes" id="UP000183760"/>
    </source>
</evidence>
<feature type="signal peptide" evidence="1">
    <location>
        <begin position="1"/>
        <end position="22"/>
    </location>
</feature>
<dbReference type="InterPro" id="IPR024038">
    <property type="entry name" value="MYXO-CTERM"/>
</dbReference>
<dbReference type="EMBL" id="BJXR01000072">
    <property type="protein sequence ID" value="GEN13009.1"/>
    <property type="molecule type" value="Genomic_DNA"/>
</dbReference>
<evidence type="ECO:0000313" key="2">
    <source>
        <dbReference type="EMBL" id="GEN13009.1"/>
    </source>
</evidence>
<keyword evidence="4" id="KW-1185">Reference proteome</keyword>
<organism evidence="2 5">
    <name type="scientific">Myxococcus fulvus</name>
    <dbReference type="NCBI Taxonomy" id="33"/>
    <lineage>
        <taxon>Bacteria</taxon>
        <taxon>Pseudomonadati</taxon>
        <taxon>Myxococcota</taxon>
        <taxon>Myxococcia</taxon>
        <taxon>Myxococcales</taxon>
        <taxon>Cystobacterineae</taxon>
        <taxon>Myxococcaceae</taxon>
        <taxon>Myxococcus</taxon>
    </lineage>
</organism>
<evidence type="ECO:0000313" key="5">
    <source>
        <dbReference type="Proteomes" id="UP000321514"/>
    </source>
</evidence>
<comment type="caution">
    <text evidence="2">The sequence shown here is derived from an EMBL/GenBank/DDBJ whole genome shotgun (WGS) entry which is preliminary data.</text>
</comment>
<accession>A0A511TFQ5</accession>
<gene>
    <name evidence="2" type="ORF">MFU01_80460</name>
    <name evidence="3" type="ORF">SAMN05443572_11328</name>
</gene>
<dbReference type="AlphaFoldDB" id="A0A511TFQ5"/>
<protein>
    <submittedName>
        <fullName evidence="3">Myxococcales GC_trans_RRR domain-containing protein</fullName>
    </submittedName>
</protein>
<dbReference type="Proteomes" id="UP000321514">
    <property type="component" value="Unassembled WGS sequence"/>
</dbReference>
<evidence type="ECO:0000256" key="1">
    <source>
        <dbReference type="SAM" id="SignalP"/>
    </source>
</evidence>
<dbReference type="EMBL" id="FOIB01000013">
    <property type="protein sequence ID" value="SEU38343.1"/>
    <property type="molecule type" value="Genomic_DNA"/>
</dbReference>
<dbReference type="InterPro" id="IPR017756">
    <property type="entry name" value="TM_Gly-Cys-Arg_CS"/>
</dbReference>
<feature type="chain" id="PRO_5022812221" evidence="1">
    <location>
        <begin position="23"/>
        <end position="896"/>
    </location>
</feature>
<dbReference type="NCBIfam" id="TIGR03382">
    <property type="entry name" value="GC_trans_RRR"/>
    <property type="match status" value="1"/>
</dbReference>
<reference evidence="2 5" key="2">
    <citation type="submission" date="2019-07" db="EMBL/GenBank/DDBJ databases">
        <title>Whole genome shotgun sequence of Myxococcus fulvus NBRC 100333.</title>
        <authorList>
            <person name="Hosoyama A."/>
            <person name="Uohara A."/>
            <person name="Ohji S."/>
            <person name="Ichikawa N."/>
        </authorList>
    </citation>
    <scope>NUCLEOTIDE SEQUENCE [LARGE SCALE GENOMIC DNA]</scope>
    <source>
        <strain evidence="2 5">NBRC 100333</strain>
    </source>
</reference>
<dbReference type="NCBIfam" id="TIGR03901">
    <property type="entry name" value="MYXO-CTERM"/>
    <property type="match status" value="1"/>
</dbReference>
<dbReference type="OrthoDB" id="224295at2"/>
<proteinExistence type="predicted"/>
<name>A0A511TFQ5_MYXFU</name>
<dbReference type="RefSeq" id="WP_083560672.1">
    <property type="nucleotide sequence ID" value="NZ_BJXR01000072.1"/>
</dbReference>